<evidence type="ECO:0000313" key="8">
    <source>
        <dbReference type="EMBL" id="SMB81494.1"/>
    </source>
</evidence>
<dbReference type="GO" id="GO:0016539">
    <property type="term" value="P:intein-mediated protein splicing"/>
    <property type="evidence" value="ECO:0007669"/>
    <property type="project" value="InterPro"/>
</dbReference>
<dbReference type="AlphaFoldDB" id="A0A1W1UL74"/>
<dbReference type="InterPro" id="IPR002562">
    <property type="entry name" value="3'-5'_exonuclease_dom"/>
</dbReference>
<dbReference type="SUPFAM" id="SSF56672">
    <property type="entry name" value="DNA/RNA polymerases"/>
    <property type="match status" value="2"/>
</dbReference>
<dbReference type="GO" id="GO:0008408">
    <property type="term" value="F:3'-5' exonuclease activity"/>
    <property type="evidence" value="ECO:0007669"/>
    <property type="project" value="InterPro"/>
</dbReference>
<keyword evidence="9" id="KW-1185">Reference proteome</keyword>
<feature type="domain" description="DNA-directed DNA polymerase family A palm" evidence="7">
    <location>
        <begin position="610"/>
        <end position="858"/>
    </location>
</feature>
<dbReference type="GO" id="GO:0006261">
    <property type="term" value="P:DNA-templated DNA replication"/>
    <property type="evidence" value="ECO:0007669"/>
    <property type="project" value="InterPro"/>
</dbReference>
<dbReference type="EC" id="2.7.7.7" evidence="3"/>
<dbReference type="InterPro" id="IPR001098">
    <property type="entry name" value="DNA-dir_DNA_pol_A_palm_dom"/>
</dbReference>
<comment type="similarity">
    <text evidence="1">Belongs to the DNA polymerase type-A family.</text>
</comment>
<dbReference type="InterPro" id="IPR012337">
    <property type="entry name" value="RNaseH-like_sf"/>
</dbReference>
<dbReference type="Proteomes" id="UP000192408">
    <property type="component" value="Unassembled WGS sequence"/>
</dbReference>
<evidence type="ECO:0000256" key="4">
    <source>
        <dbReference type="ARBA" id="ARBA00020311"/>
    </source>
</evidence>
<evidence type="ECO:0000256" key="6">
    <source>
        <dbReference type="ARBA" id="ARBA00049244"/>
    </source>
</evidence>
<evidence type="ECO:0000256" key="1">
    <source>
        <dbReference type="ARBA" id="ARBA00007705"/>
    </source>
</evidence>
<evidence type="ECO:0000259" key="7">
    <source>
        <dbReference type="SMART" id="SM00482"/>
    </source>
</evidence>
<dbReference type="InterPro" id="IPR036844">
    <property type="entry name" value="Hint_dom_sf"/>
</dbReference>
<dbReference type="Gene3D" id="1.10.150.20">
    <property type="entry name" value="5' to 3' exonuclease, C-terminal subdomain"/>
    <property type="match status" value="1"/>
</dbReference>
<keyword evidence="5" id="KW-0235">DNA replication</keyword>
<dbReference type="InterPro" id="IPR036397">
    <property type="entry name" value="RNaseH_sf"/>
</dbReference>
<dbReference type="PROSITE" id="PS50817">
    <property type="entry name" value="INTEIN_N_TER"/>
    <property type="match status" value="1"/>
</dbReference>
<dbReference type="InterPro" id="IPR002298">
    <property type="entry name" value="DNA_polymerase_A"/>
</dbReference>
<keyword evidence="8" id="KW-0269">Exonuclease</keyword>
<dbReference type="Gene3D" id="3.30.420.10">
    <property type="entry name" value="Ribonuclease H-like superfamily/Ribonuclease H"/>
    <property type="match status" value="1"/>
</dbReference>
<keyword evidence="8" id="KW-0540">Nuclease</keyword>
<reference evidence="9" key="1">
    <citation type="submission" date="2017-04" db="EMBL/GenBank/DDBJ databases">
        <authorList>
            <person name="Varghese N."/>
            <person name="Submissions S."/>
        </authorList>
    </citation>
    <scope>NUCLEOTIDE SEQUENCE [LARGE SCALE GENOMIC DNA]</scope>
    <source>
        <strain evidence="9">DSM 23072</strain>
    </source>
</reference>
<dbReference type="PANTHER" id="PTHR10133">
    <property type="entry name" value="DNA POLYMERASE I"/>
    <property type="match status" value="1"/>
</dbReference>
<dbReference type="InterPro" id="IPR043502">
    <property type="entry name" value="DNA/RNA_pol_sf"/>
</dbReference>
<keyword evidence="8" id="KW-0378">Hydrolase</keyword>
<dbReference type="STRING" id="1122938.SAMN05660772_01872"/>
<dbReference type="EMBL" id="FWWV01000006">
    <property type="protein sequence ID" value="SMB81494.1"/>
    <property type="molecule type" value="Genomic_DNA"/>
</dbReference>
<gene>
    <name evidence="8" type="ORF">SAMN05660772_01872</name>
</gene>
<evidence type="ECO:0000256" key="2">
    <source>
        <dbReference type="ARBA" id="ARBA00011541"/>
    </source>
</evidence>
<dbReference type="SMART" id="SM00482">
    <property type="entry name" value="POLAc"/>
    <property type="match status" value="1"/>
</dbReference>
<dbReference type="GO" id="GO:0003887">
    <property type="term" value="F:DNA-directed DNA polymerase activity"/>
    <property type="evidence" value="ECO:0007669"/>
    <property type="project" value="UniProtKB-EC"/>
</dbReference>
<evidence type="ECO:0000256" key="5">
    <source>
        <dbReference type="ARBA" id="ARBA00022705"/>
    </source>
</evidence>
<dbReference type="GO" id="GO:0003677">
    <property type="term" value="F:DNA binding"/>
    <property type="evidence" value="ECO:0007669"/>
    <property type="project" value="InterPro"/>
</dbReference>
<dbReference type="SUPFAM" id="SSF53098">
    <property type="entry name" value="Ribonuclease H-like"/>
    <property type="match status" value="1"/>
</dbReference>
<organism evidence="8 9">
    <name type="scientific">Pasteurella testudinis DSM 23072</name>
    <dbReference type="NCBI Taxonomy" id="1122938"/>
    <lineage>
        <taxon>Bacteria</taxon>
        <taxon>Pseudomonadati</taxon>
        <taxon>Pseudomonadota</taxon>
        <taxon>Gammaproteobacteria</taxon>
        <taxon>Pasteurellales</taxon>
        <taxon>Pasteurellaceae</taxon>
        <taxon>Pasteurella</taxon>
    </lineage>
</organism>
<dbReference type="PANTHER" id="PTHR10133:SF27">
    <property type="entry name" value="DNA POLYMERASE NU"/>
    <property type="match status" value="1"/>
</dbReference>
<dbReference type="Pfam" id="PF01612">
    <property type="entry name" value="DNA_pol_A_exo1"/>
    <property type="match status" value="1"/>
</dbReference>
<proteinExistence type="inferred from homology"/>
<dbReference type="RefSeq" id="WP_159460717.1">
    <property type="nucleotide sequence ID" value="NZ_FWWV01000006.1"/>
</dbReference>
<dbReference type="SUPFAM" id="SSF51294">
    <property type="entry name" value="Hedgehog/intein (Hint) domain"/>
    <property type="match status" value="1"/>
</dbReference>
<dbReference type="GO" id="GO:0006302">
    <property type="term" value="P:double-strand break repair"/>
    <property type="evidence" value="ECO:0007669"/>
    <property type="project" value="TreeGrafter"/>
</dbReference>
<comment type="subunit">
    <text evidence="2">Single-chain monomer with multiple functions.</text>
</comment>
<accession>A0A1W1UL74</accession>
<protein>
    <recommendedName>
        <fullName evidence="4">DNA polymerase I</fullName>
        <ecNumber evidence="3">2.7.7.7</ecNumber>
    </recommendedName>
</protein>
<evidence type="ECO:0000256" key="3">
    <source>
        <dbReference type="ARBA" id="ARBA00012417"/>
    </source>
</evidence>
<name>A0A1W1UL74_9PAST</name>
<evidence type="ECO:0000313" key="9">
    <source>
        <dbReference type="Proteomes" id="UP000192408"/>
    </source>
</evidence>
<comment type="catalytic activity">
    <reaction evidence="6">
        <text>DNA(n) + a 2'-deoxyribonucleoside 5'-triphosphate = DNA(n+1) + diphosphate</text>
        <dbReference type="Rhea" id="RHEA:22508"/>
        <dbReference type="Rhea" id="RHEA-COMP:17339"/>
        <dbReference type="Rhea" id="RHEA-COMP:17340"/>
        <dbReference type="ChEBI" id="CHEBI:33019"/>
        <dbReference type="ChEBI" id="CHEBI:61560"/>
        <dbReference type="ChEBI" id="CHEBI:173112"/>
        <dbReference type="EC" id="2.7.7.7"/>
    </reaction>
</comment>
<sequence length="898" mass="101736">MRDLTKFDHVVCLDIETYYDNDYSLRKMTMTEYINSPLFKMHSIAIKHRGGETQYFDTDHVELAMQHLRSLKNWAMVGQNTAFDAAALNWRFGIKPDFYYDTMSMSKGFWPTESGALKELAQRVFPNDPTKRKGNDLINFLGVETLTPEQHEAMKRYNVQDVDLTMDIFEKLMEYGFPEEELYQIHMVMRMYVEPSFVIDRPLLESAIEEDVTETDNAINAALDFIKGELKASGVEFDLPLDKKLFSSNQRFARLLKEVLNIEPPIKTNAKGSPTYAFGKKDVQFIEMRSQYPDCERIFNARELAKSTIAASRAATMLRCSEPSSHNPEGRLPVPLRYYGAATGRMAGMDGINLQNLQRGSKHRLALTAPDNHLVFVSDSSNIECLSGDGRVLTDNGLKPLREVRLTDLLWDGHEWVKHDGVISKGVKDVIEYSGITGTPEHIVYLADGTKNTLRDAKANNSPLLVGEVSGQAVREVSSTKHTNPPTREKNKAVGEMSVWGGIISVVNRLAERQIDWLQKLWRNRISELSWATLINHLGLVQESGAITGGVYNQSEKTSSERITKEYLLRRIKVFSKNIHRHFRAAGKTLSNIRTTKSQKNTRTNTGILQVEVFDIVNAGPRNRFTYNGYVVSNCRVNGWFAGQTDLLDGFRHGLDVYSEFATDVVFGYPVDKSMKTERQVGKVCILGLGYGMGWRTFQRALRSGPMGAPPMACSDEFAQKCVYGYRAKYPMIAQNWKIADSIIAQMMSPDCDIQWGPLRVMHNCLLLPNGLWLSYPGLRQNVIEHADGVDISFEYWNGKFWKKTYGANIIENISQCLAGLVIKEAMNKVDRWLVENDLGRIVLQVHDEIIAVARDDHPTIGPDDIQAKIQQFMCEQPDWCPDLPLDAEGGYAKEYSK</sequence>
<dbReference type="InterPro" id="IPR006141">
    <property type="entry name" value="Intein_N"/>
</dbReference>